<evidence type="ECO:0000256" key="8">
    <source>
        <dbReference type="ARBA" id="ARBA00023180"/>
    </source>
</evidence>
<keyword evidence="12" id="KW-1133">Transmembrane helix</keyword>
<keyword evidence="12" id="KW-0472">Membrane</keyword>
<evidence type="ECO:0000256" key="11">
    <source>
        <dbReference type="PIRSR" id="PIRSR000948-2"/>
    </source>
</evidence>
<dbReference type="GO" id="GO:0046872">
    <property type="term" value="F:metal ion binding"/>
    <property type="evidence" value="ECO:0007669"/>
    <property type="project" value="UniProtKB-KW"/>
</dbReference>
<comment type="caution">
    <text evidence="15">The sequence shown here is derived from an EMBL/GenBank/DDBJ whole genome shotgun (WGS) entry which is preliminary data.</text>
</comment>
<sequence length="642" mass="70227">MLFLTRIAYFLTLVLIGYASIVSDILNALEHAVDCGSCHTLLGVLQGVALLGDSIFSSALVSVCEAAGVEDDDVCQGLLTEQGPIIAHDLRSISSTGQTASKLCNAVLGLCQDPAVNAFTVPFPKAAPINPKVFTSTGKPPFQVAHFSDAHIDRMYTTGADSNCTKPICCRNFADQTGPVQIPAGPSGSLNCDTPTTLVQSMLRAVAAENTQFSIFTGDVVEAAVWLVDQTENTSDMQQFNTEMQTLLNSPVFPAIGNHEAAPVNAFPRNTTNQGQVQWVFDTQSQGWNPFISTAAASQVQHMSGSYSVNPVNTNLRIISLNTIYWYKDNFYLFDSDKFQPDPNGIIAFAVQELQAAEDAGQRAWIIAHMPPSGGDALHDQSNYFDQVVQRYKNTIAGLFFGHTHKDEFAIGYSNYNNQTADTADAIAWIGPSLTPRQANPTFRLYDVDPDTYEIMDSRTFMSDMSDPSFQSSPIWKQEYSARDTYGPAIGGWPATQSLNPTFWHKVTEAFVSNDELFQTFNSLKTRGVGVSECTGDCKTTTICNLRALRAENNCIAATPGINFRRAEEKVDASQRGHIDHCEGIGLRTIFENIALKTVAGHNLTVDGLLTNSFKRTMDPESLIKRAHDAFSKRSYIVINAY</sequence>
<evidence type="ECO:0000313" key="15">
    <source>
        <dbReference type="EMBL" id="KAG5168035.1"/>
    </source>
</evidence>
<evidence type="ECO:0000256" key="7">
    <source>
        <dbReference type="ARBA" id="ARBA00022833"/>
    </source>
</evidence>
<evidence type="ECO:0000256" key="1">
    <source>
        <dbReference type="ARBA" id="ARBA00004613"/>
    </source>
</evidence>
<feature type="binding site" evidence="10">
    <location>
        <position position="403"/>
    </location>
    <ligand>
        <name>Zn(2+)</name>
        <dbReference type="ChEBI" id="CHEBI:29105"/>
        <label>2</label>
    </ligand>
</feature>
<dbReference type="InterPro" id="IPR029052">
    <property type="entry name" value="Metallo-depent_PP-like"/>
</dbReference>
<keyword evidence="12" id="KW-0812">Transmembrane</keyword>
<dbReference type="GO" id="GO:0016020">
    <property type="term" value="C:membrane"/>
    <property type="evidence" value="ECO:0007669"/>
    <property type="project" value="GOC"/>
</dbReference>
<comment type="similarity">
    <text evidence="2 9">Belongs to the acid sphingomyelinase family.</text>
</comment>
<gene>
    <name evidence="15" type="ORF">JR316_006628</name>
</gene>
<feature type="transmembrane region" description="Helical" evidence="12">
    <location>
        <begin position="7"/>
        <end position="29"/>
    </location>
</feature>
<feature type="disulfide bond" evidence="11">
    <location>
        <begin position="35"/>
        <end position="111"/>
    </location>
</feature>
<dbReference type="SUPFAM" id="SSF56300">
    <property type="entry name" value="Metallo-dependent phosphatases"/>
    <property type="match status" value="1"/>
</dbReference>
<feature type="binding site" evidence="10">
    <location>
        <position position="405"/>
    </location>
    <ligand>
        <name>Zn(2+)</name>
        <dbReference type="ChEBI" id="CHEBI:29105"/>
        <label>1</label>
    </ligand>
</feature>
<organism evidence="15">
    <name type="scientific">Psilocybe cubensis</name>
    <name type="common">Psychedelic mushroom</name>
    <name type="synonym">Stropharia cubensis</name>
    <dbReference type="NCBI Taxonomy" id="181762"/>
    <lineage>
        <taxon>Eukaryota</taxon>
        <taxon>Fungi</taxon>
        <taxon>Dikarya</taxon>
        <taxon>Basidiomycota</taxon>
        <taxon>Agaricomycotina</taxon>
        <taxon>Agaricomycetes</taxon>
        <taxon>Agaricomycetidae</taxon>
        <taxon>Agaricales</taxon>
        <taxon>Agaricineae</taxon>
        <taxon>Strophariaceae</taxon>
        <taxon>Psilocybe</taxon>
    </lineage>
</organism>
<comment type="function">
    <text evidence="9">Converts sphingomyelin to ceramide.</text>
</comment>
<keyword evidence="5" id="KW-0732">Signal</keyword>
<dbReference type="Gene3D" id="3.60.21.10">
    <property type="match status" value="1"/>
</dbReference>
<dbReference type="PANTHER" id="PTHR10340">
    <property type="entry name" value="SPHINGOMYELIN PHOSPHODIESTERASE"/>
    <property type="match status" value="1"/>
</dbReference>
<keyword evidence="4 10" id="KW-0479">Metal-binding</keyword>
<dbReference type="EMBL" id="JAFIQS010000006">
    <property type="protein sequence ID" value="KAG5168035.1"/>
    <property type="molecule type" value="Genomic_DNA"/>
</dbReference>
<evidence type="ECO:0000256" key="5">
    <source>
        <dbReference type="ARBA" id="ARBA00022729"/>
    </source>
</evidence>
<dbReference type="InterPro" id="IPR041805">
    <property type="entry name" value="ASMase/PPN1_MPP"/>
</dbReference>
<feature type="binding site" evidence="10">
    <location>
        <position position="258"/>
    </location>
    <ligand>
        <name>Zn(2+)</name>
        <dbReference type="ChEBI" id="CHEBI:29105"/>
        <label>2</label>
    </ligand>
</feature>
<dbReference type="PANTHER" id="PTHR10340:SF34">
    <property type="entry name" value="SPHINGOMYELIN PHOSPHODIESTERASE"/>
    <property type="match status" value="1"/>
</dbReference>
<dbReference type="GO" id="GO:0005615">
    <property type="term" value="C:extracellular space"/>
    <property type="evidence" value="ECO:0007669"/>
    <property type="project" value="TreeGrafter"/>
</dbReference>
<comment type="subcellular location">
    <subcellularLocation>
        <location evidence="1">Secreted</location>
    </subcellularLocation>
</comment>
<feature type="disulfide bond" evidence="11">
    <location>
        <begin position="164"/>
        <end position="169"/>
    </location>
</feature>
<dbReference type="GO" id="GO:0004767">
    <property type="term" value="F:sphingomyelin phosphodiesterase activity"/>
    <property type="evidence" value="ECO:0007669"/>
    <property type="project" value="UniProtKB-UniRule"/>
</dbReference>
<dbReference type="GO" id="GO:0016798">
    <property type="term" value="F:hydrolase activity, acting on glycosyl bonds"/>
    <property type="evidence" value="ECO:0007669"/>
    <property type="project" value="UniProtKB-KW"/>
</dbReference>
<keyword evidence="8" id="KW-0325">Glycoprotein</keyword>
<protein>
    <recommendedName>
        <fullName evidence="9">Sphingomyelin phosphodiesterase</fullName>
    </recommendedName>
</protein>
<feature type="binding site" evidence="10">
    <location>
        <position position="149"/>
    </location>
    <ligand>
        <name>Zn(2+)</name>
        <dbReference type="ChEBI" id="CHEBI:29105"/>
        <label>1</label>
    </ligand>
</feature>
<evidence type="ECO:0000256" key="9">
    <source>
        <dbReference type="PIRNR" id="PIRNR000948"/>
    </source>
</evidence>
<proteinExistence type="inferred from homology"/>
<evidence type="ECO:0000256" key="12">
    <source>
        <dbReference type="SAM" id="Phobius"/>
    </source>
</evidence>
<feature type="binding site" evidence="10">
    <location>
        <position position="369"/>
    </location>
    <ligand>
        <name>Zn(2+)</name>
        <dbReference type="ChEBI" id="CHEBI:29105"/>
        <label>2</label>
    </ligand>
</feature>
<dbReference type="InterPro" id="IPR045473">
    <property type="entry name" value="ASM_C"/>
</dbReference>
<evidence type="ECO:0000259" key="14">
    <source>
        <dbReference type="Pfam" id="PF19272"/>
    </source>
</evidence>
<comment type="cofactor">
    <cofactor evidence="10">
        <name>Zn(2+)</name>
        <dbReference type="ChEBI" id="CHEBI:29105"/>
    </cofactor>
    <text evidence="10">Binds 2 Zn(2+) ions per subunit.</text>
</comment>
<dbReference type="Pfam" id="PF00149">
    <property type="entry name" value="Metallophos"/>
    <property type="match status" value="1"/>
</dbReference>
<name>A0A8H8CK61_PSICU</name>
<keyword evidence="11" id="KW-1015">Disulfide bond</keyword>
<feature type="binding site" evidence="10">
    <location>
        <position position="219"/>
    </location>
    <ligand>
        <name>Zn(2+)</name>
        <dbReference type="ChEBI" id="CHEBI:29105"/>
        <label>2</label>
    </ligand>
</feature>
<dbReference type="CDD" id="cd00842">
    <property type="entry name" value="MPP_ASMase"/>
    <property type="match status" value="1"/>
</dbReference>
<dbReference type="GO" id="GO:0006685">
    <property type="term" value="P:sphingomyelin catabolic process"/>
    <property type="evidence" value="ECO:0007669"/>
    <property type="project" value="UniProtKB-UniRule"/>
</dbReference>
<feature type="binding site" evidence="10">
    <location>
        <position position="219"/>
    </location>
    <ligand>
        <name>Zn(2+)</name>
        <dbReference type="ChEBI" id="CHEBI:29105"/>
        <label>1</label>
    </ligand>
</feature>
<evidence type="ECO:0000256" key="6">
    <source>
        <dbReference type="ARBA" id="ARBA00022801"/>
    </source>
</evidence>
<feature type="domain" description="Sphingomyelin phosphodiesterase C-terminal" evidence="14">
    <location>
        <begin position="434"/>
        <end position="550"/>
    </location>
</feature>
<dbReference type="Pfam" id="PF19272">
    <property type="entry name" value="ASMase_C"/>
    <property type="match status" value="1"/>
</dbReference>
<evidence type="ECO:0000256" key="3">
    <source>
        <dbReference type="ARBA" id="ARBA00022525"/>
    </source>
</evidence>
<feature type="disulfide bond" evidence="11">
    <location>
        <begin position="64"/>
        <end position="75"/>
    </location>
</feature>
<evidence type="ECO:0000256" key="4">
    <source>
        <dbReference type="ARBA" id="ARBA00022723"/>
    </source>
</evidence>
<evidence type="ECO:0000259" key="13">
    <source>
        <dbReference type="Pfam" id="PF00149"/>
    </source>
</evidence>
<feature type="disulfide bond" evidence="11">
    <location>
        <begin position="534"/>
        <end position="538"/>
    </location>
</feature>
<keyword evidence="7 10" id="KW-0862">Zinc</keyword>
<accession>A0A8H8CK61</accession>
<feature type="domain" description="Calcineurin-like phosphoesterase" evidence="13">
    <location>
        <begin position="143"/>
        <end position="406"/>
    </location>
</feature>
<feature type="disulfide bond" evidence="11">
    <location>
        <begin position="170"/>
        <end position="192"/>
    </location>
</feature>
<dbReference type="OrthoDB" id="282973at2759"/>
<dbReference type="InterPro" id="IPR004843">
    <property type="entry name" value="Calcineurin-like_PHP"/>
</dbReference>
<feature type="binding site" evidence="10">
    <location>
        <position position="151"/>
    </location>
    <ligand>
        <name>Zn(2+)</name>
        <dbReference type="ChEBI" id="CHEBI:29105"/>
        <label>1</label>
    </ligand>
</feature>
<reference evidence="15" key="1">
    <citation type="submission" date="2021-02" db="EMBL/GenBank/DDBJ databases">
        <title>Psilocybe cubensis genome.</title>
        <authorList>
            <person name="Mckernan K.J."/>
            <person name="Crawford S."/>
            <person name="Trippe A."/>
            <person name="Kane L.T."/>
            <person name="Mclaughlin S."/>
        </authorList>
    </citation>
    <scope>NUCLEOTIDE SEQUENCE [LARGE SCALE GENOMIC DNA]</scope>
    <source>
        <strain evidence="15">MGC-MH-2018</strain>
    </source>
</reference>
<evidence type="ECO:0000256" key="10">
    <source>
        <dbReference type="PIRSR" id="PIRSR000948-1"/>
    </source>
</evidence>
<dbReference type="InterPro" id="IPR011160">
    <property type="entry name" value="Sphingomy_PDE"/>
</dbReference>
<evidence type="ECO:0000256" key="2">
    <source>
        <dbReference type="ARBA" id="ARBA00008234"/>
    </source>
</evidence>
<keyword evidence="9" id="KW-0326">Glycosidase</keyword>
<dbReference type="PIRSF" id="PIRSF000948">
    <property type="entry name" value="Sphingomy_PDE"/>
    <property type="match status" value="1"/>
</dbReference>
<keyword evidence="6 9" id="KW-0378">Hydrolase</keyword>
<dbReference type="AlphaFoldDB" id="A0A8H8CK61"/>
<keyword evidence="3" id="KW-0964">Secreted</keyword>